<dbReference type="AlphaFoldDB" id="A0A699IY58"/>
<gene>
    <name evidence="1" type="ORF">Tci_567550</name>
</gene>
<evidence type="ECO:0008006" key="2">
    <source>
        <dbReference type="Google" id="ProtNLM"/>
    </source>
</evidence>
<name>A0A699IY58_TANCI</name>
<proteinExistence type="predicted"/>
<dbReference type="PANTHER" id="PTHR33116">
    <property type="entry name" value="REVERSE TRANSCRIPTASE ZINC-BINDING DOMAIN-CONTAINING PROTEIN-RELATED-RELATED"/>
    <property type="match status" value="1"/>
</dbReference>
<comment type="caution">
    <text evidence="1">The sequence shown here is derived from an EMBL/GenBank/DDBJ whole genome shotgun (WGS) entry which is preliminary data.</text>
</comment>
<reference evidence="1" key="1">
    <citation type="journal article" date="2019" name="Sci. Rep.">
        <title>Draft genome of Tanacetum cinerariifolium, the natural source of mosquito coil.</title>
        <authorList>
            <person name="Yamashiro T."/>
            <person name="Shiraishi A."/>
            <person name="Satake H."/>
            <person name="Nakayama K."/>
        </authorList>
    </citation>
    <scope>NUCLEOTIDE SEQUENCE</scope>
</reference>
<organism evidence="1">
    <name type="scientific">Tanacetum cinerariifolium</name>
    <name type="common">Dalmatian daisy</name>
    <name type="synonym">Chrysanthemum cinerariifolium</name>
    <dbReference type="NCBI Taxonomy" id="118510"/>
    <lineage>
        <taxon>Eukaryota</taxon>
        <taxon>Viridiplantae</taxon>
        <taxon>Streptophyta</taxon>
        <taxon>Embryophyta</taxon>
        <taxon>Tracheophyta</taxon>
        <taxon>Spermatophyta</taxon>
        <taxon>Magnoliopsida</taxon>
        <taxon>eudicotyledons</taxon>
        <taxon>Gunneridae</taxon>
        <taxon>Pentapetalae</taxon>
        <taxon>asterids</taxon>
        <taxon>campanulids</taxon>
        <taxon>Asterales</taxon>
        <taxon>Asteraceae</taxon>
        <taxon>Asteroideae</taxon>
        <taxon>Anthemideae</taxon>
        <taxon>Anthemidinae</taxon>
        <taxon>Tanacetum</taxon>
    </lineage>
</organism>
<evidence type="ECO:0000313" key="1">
    <source>
        <dbReference type="EMBL" id="GEZ95577.1"/>
    </source>
</evidence>
<accession>A0A699IY58</accession>
<dbReference type="EMBL" id="BKCJ010347310">
    <property type="protein sequence ID" value="GEZ95577.1"/>
    <property type="molecule type" value="Genomic_DNA"/>
</dbReference>
<protein>
    <recommendedName>
        <fullName evidence="2">RNA-directed DNA polymerase, eukaryota, reverse transcriptase zinc-binding domain protein</fullName>
    </recommendedName>
</protein>
<dbReference type="PANTHER" id="PTHR33116:SF76">
    <property type="entry name" value="DUF4283 DOMAIN-CONTAINING PROTEIN"/>
    <property type="match status" value="1"/>
</dbReference>
<feature type="non-terminal residue" evidence="1">
    <location>
        <position position="1"/>
    </location>
</feature>
<sequence>SYWASVYMLPNIVVINLEKLFRRFLWNSRDSAKGKAKVTWSSVCKPKDQGGLGIKPLHKWNEVLLISQLSKLIDRKESLWVKWVNTRKLKNLRIWEVDHSVNDSWGWKNLLMLKDKVKPYVLYKIGNGKDISAWHDTQCSIGPLDRVVSNRDLYDANVAIDAKVADIISKDRWNSPDGWVKDFVGILNLVNQLTVRVRSGYGSCKMHTITTHNNNQLGYMKSK</sequence>